<dbReference type="InterPro" id="IPR027417">
    <property type="entry name" value="P-loop_NTPase"/>
</dbReference>
<dbReference type="PANTHER" id="PTHR23070">
    <property type="entry name" value="BCS1 AAA-TYPE ATPASE"/>
    <property type="match status" value="1"/>
</dbReference>
<proteinExistence type="inferred from homology"/>
<evidence type="ECO:0000256" key="2">
    <source>
        <dbReference type="SAM" id="MobiDB-lite"/>
    </source>
</evidence>
<feature type="region of interest" description="Disordered" evidence="2">
    <location>
        <begin position="372"/>
        <end position="394"/>
    </location>
</feature>
<evidence type="ECO:0000259" key="3">
    <source>
        <dbReference type="SMART" id="SM00382"/>
    </source>
</evidence>
<dbReference type="Proteomes" id="UP000800096">
    <property type="component" value="Unassembled WGS sequence"/>
</dbReference>
<comment type="similarity">
    <text evidence="1">Belongs to the AAA ATPase family. BCS1 subfamily.</text>
</comment>
<evidence type="ECO:0000313" key="4">
    <source>
        <dbReference type="EMBL" id="KAF1919368.1"/>
    </source>
</evidence>
<sequence length="785" mass="86697">MFPTKATVQTQLLKPSKTPNTFSSSQAWAHLGRKTRMMPSDRRVRRPQGHSADIPQAGHKSASSAVEALQAMNSDFFNQLCENIKRRTGGRFDVHLFIAACVGVNAARATIPAILTMIFDQIKTKVSSSIAVSPNDYHLNSGLLRLASGEATASGKAWYNFSGEHELASTDGNFGPLPGKIQKFFRHDGTLFILEKPEENQPAVDDLIGLAPAQASMTVRCFGHSNAAIRELFDYVRQQQFSSKELAVVKIVPGSKDAHTSCNKRHLSTVDLDPQLKERLITDAQTFFADDSGDFYLNTGMPFRRGWLLHGPAGTGKTSVSKAIASHFDVPLILITLKGMSDKDLIDAFNRVPYRSVILLEDIDCAGAEVEDRDAKVDRRADKEAASSTSSSSAAQTSEYAAMQSLFSQQAFSQQRLLNEMATLKHTVNQELGLDIHDSQPPVSSNNGTVSLSNLLNVIDGADAAEGRLLIMTTNCPEKLDPALLRAGRCDEKFKIDFATKVTAPLTFKRIFGLDKKTVYKPATIDRFAAAFAAQFPSRSRVSTAELSKYLGHYRGRPEQAIEEFADWLNRGDDKFSYRLSDQDLDNAKSGFNVPEEFDRTLLRVGPGDLVDDDTKAPRATIIPPVGNTQSAWNLLWWGRKSASMPSEALDLEGESSNQSSWLDGYPELGTLEQQFADGFPLPQPDAPAHFSSKVGLDRQNQVVEFFHSLGLGLHKTTSPHTDDTDIDLVFDDMDFEDFQDFQEPDLRCVSPRHIKENEESIINVAQTSDPFEELHAFYDTAGCR</sequence>
<dbReference type="GO" id="GO:0005524">
    <property type="term" value="F:ATP binding"/>
    <property type="evidence" value="ECO:0007669"/>
    <property type="project" value="InterPro"/>
</dbReference>
<feature type="domain" description="AAA+ ATPase" evidence="3">
    <location>
        <begin position="303"/>
        <end position="500"/>
    </location>
</feature>
<feature type="compositionally biased region" description="Basic and acidic residues" evidence="2">
    <location>
        <begin position="373"/>
        <end position="385"/>
    </location>
</feature>
<dbReference type="EMBL" id="ML979133">
    <property type="protein sequence ID" value="KAF1919368.1"/>
    <property type="molecule type" value="Genomic_DNA"/>
</dbReference>
<organism evidence="4 5">
    <name type="scientific">Ampelomyces quisqualis</name>
    <name type="common">Powdery mildew agent</name>
    <dbReference type="NCBI Taxonomy" id="50730"/>
    <lineage>
        <taxon>Eukaryota</taxon>
        <taxon>Fungi</taxon>
        <taxon>Dikarya</taxon>
        <taxon>Ascomycota</taxon>
        <taxon>Pezizomycotina</taxon>
        <taxon>Dothideomycetes</taxon>
        <taxon>Pleosporomycetidae</taxon>
        <taxon>Pleosporales</taxon>
        <taxon>Pleosporineae</taxon>
        <taxon>Phaeosphaeriaceae</taxon>
        <taxon>Ampelomyces</taxon>
    </lineage>
</organism>
<dbReference type="InterPro" id="IPR003593">
    <property type="entry name" value="AAA+_ATPase"/>
</dbReference>
<feature type="region of interest" description="Disordered" evidence="2">
    <location>
        <begin position="36"/>
        <end position="59"/>
    </location>
</feature>
<dbReference type="Pfam" id="PF00004">
    <property type="entry name" value="AAA"/>
    <property type="match status" value="2"/>
</dbReference>
<accession>A0A6A5QWQ6</accession>
<dbReference type="OrthoDB" id="10251412at2759"/>
<dbReference type="SUPFAM" id="SSF52540">
    <property type="entry name" value="P-loop containing nucleoside triphosphate hydrolases"/>
    <property type="match status" value="1"/>
</dbReference>
<name>A0A6A5QWQ6_AMPQU</name>
<dbReference type="InterPro" id="IPR003960">
    <property type="entry name" value="ATPase_AAA_CS"/>
</dbReference>
<dbReference type="AlphaFoldDB" id="A0A6A5QWQ6"/>
<evidence type="ECO:0000313" key="5">
    <source>
        <dbReference type="Proteomes" id="UP000800096"/>
    </source>
</evidence>
<dbReference type="SMART" id="SM00382">
    <property type="entry name" value="AAA"/>
    <property type="match status" value="1"/>
</dbReference>
<dbReference type="PROSITE" id="PS00674">
    <property type="entry name" value="AAA"/>
    <property type="match status" value="1"/>
</dbReference>
<gene>
    <name evidence="4" type="ORF">BDU57DRAFT_512427</name>
</gene>
<keyword evidence="5" id="KW-1185">Reference proteome</keyword>
<dbReference type="GO" id="GO:0016887">
    <property type="term" value="F:ATP hydrolysis activity"/>
    <property type="evidence" value="ECO:0007669"/>
    <property type="project" value="InterPro"/>
</dbReference>
<reference evidence="4" key="1">
    <citation type="journal article" date="2020" name="Stud. Mycol.">
        <title>101 Dothideomycetes genomes: a test case for predicting lifestyles and emergence of pathogens.</title>
        <authorList>
            <person name="Haridas S."/>
            <person name="Albert R."/>
            <person name="Binder M."/>
            <person name="Bloem J."/>
            <person name="Labutti K."/>
            <person name="Salamov A."/>
            <person name="Andreopoulos B."/>
            <person name="Baker S."/>
            <person name="Barry K."/>
            <person name="Bills G."/>
            <person name="Bluhm B."/>
            <person name="Cannon C."/>
            <person name="Castanera R."/>
            <person name="Culley D."/>
            <person name="Daum C."/>
            <person name="Ezra D."/>
            <person name="Gonzalez J."/>
            <person name="Henrissat B."/>
            <person name="Kuo A."/>
            <person name="Liang C."/>
            <person name="Lipzen A."/>
            <person name="Lutzoni F."/>
            <person name="Magnuson J."/>
            <person name="Mondo S."/>
            <person name="Nolan M."/>
            <person name="Ohm R."/>
            <person name="Pangilinan J."/>
            <person name="Park H.-J."/>
            <person name="Ramirez L."/>
            <person name="Alfaro M."/>
            <person name="Sun H."/>
            <person name="Tritt A."/>
            <person name="Yoshinaga Y."/>
            <person name="Zwiers L.-H."/>
            <person name="Turgeon B."/>
            <person name="Goodwin S."/>
            <person name="Spatafora J."/>
            <person name="Crous P."/>
            <person name="Grigoriev I."/>
        </authorList>
    </citation>
    <scope>NUCLEOTIDE SEQUENCE</scope>
    <source>
        <strain evidence="4">HMLAC05119</strain>
    </source>
</reference>
<dbReference type="InterPro" id="IPR003959">
    <property type="entry name" value="ATPase_AAA_core"/>
</dbReference>
<dbReference type="Gene3D" id="3.40.50.300">
    <property type="entry name" value="P-loop containing nucleotide triphosphate hydrolases"/>
    <property type="match status" value="1"/>
</dbReference>
<dbReference type="InterPro" id="IPR050747">
    <property type="entry name" value="Mitochondrial_chaperone_BCS1"/>
</dbReference>
<evidence type="ECO:0000256" key="1">
    <source>
        <dbReference type="ARBA" id="ARBA00007448"/>
    </source>
</evidence>
<protein>
    <recommendedName>
        <fullName evidence="3">AAA+ ATPase domain-containing protein</fullName>
    </recommendedName>
</protein>